<dbReference type="Proteomes" id="UP001220324">
    <property type="component" value="Unassembled WGS sequence"/>
</dbReference>
<proteinExistence type="predicted"/>
<evidence type="ECO:0000313" key="1">
    <source>
        <dbReference type="EMBL" id="KAJ5524487.1"/>
    </source>
</evidence>
<sequence length="61" mass="6750">MPPPAVTQAALWKRNELVAYVSGSSVPISNFKEPWAYLAWVAMMMVFEVTQPAGQGEFESC</sequence>
<organism evidence="1 2">
    <name type="scientific">Penicillium frequentans</name>
    <dbReference type="NCBI Taxonomy" id="3151616"/>
    <lineage>
        <taxon>Eukaryota</taxon>
        <taxon>Fungi</taxon>
        <taxon>Dikarya</taxon>
        <taxon>Ascomycota</taxon>
        <taxon>Pezizomycotina</taxon>
        <taxon>Eurotiomycetes</taxon>
        <taxon>Eurotiomycetidae</taxon>
        <taxon>Eurotiales</taxon>
        <taxon>Aspergillaceae</taxon>
        <taxon>Penicillium</taxon>
    </lineage>
</organism>
<gene>
    <name evidence="1" type="ORF">N7494_011137</name>
</gene>
<protein>
    <submittedName>
        <fullName evidence="1">Uncharacterized protein</fullName>
    </submittedName>
</protein>
<comment type="caution">
    <text evidence="1">The sequence shown here is derived from an EMBL/GenBank/DDBJ whole genome shotgun (WGS) entry which is preliminary data.</text>
</comment>
<name>A0AAD6CJ38_9EURO</name>
<dbReference type="EMBL" id="JAQIZZ010000008">
    <property type="protein sequence ID" value="KAJ5524487.1"/>
    <property type="molecule type" value="Genomic_DNA"/>
</dbReference>
<accession>A0AAD6CJ38</accession>
<keyword evidence="2" id="KW-1185">Reference proteome</keyword>
<reference evidence="1 2" key="1">
    <citation type="journal article" date="2023" name="IMA Fungus">
        <title>Comparative genomic study of the Penicillium genus elucidates a diverse pangenome and 15 lateral gene transfer events.</title>
        <authorList>
            <person name="Petersen C."/>
            <person name="Sorensen T."/>
            <person name="Nielsen M.R."/>
            <person name="Sondergaard T.E."/>
            <person name="Sorensen J.L."/>
            <person name="Fitzpatrick D.A."/>
            <person name="Frisvad J.C."/>
            <person name="Nielsen K.L."/>
        </authorList>
    </citation>
    <scope>NUCLEOTIDE SEQUENCE [LARGE SCALE GENOMIC DNA]</scope>
    <source>
        <strain evidence="1 2">IBT 35679</strain>
    </source>
</reference>
<dbReference type="AlphaFoldDB" id="A0AAD6CJ38"/>
<evidence type="ECO:0000313" key="2">
    <source>
        <dbReference type="Proteomes" id="UP001220324"/>
    </source>
</evidence>